<evidence type="ECO:0000256" key="2">
    <source>
        <dbReference type="ARBA" id="ARBA00001958"/>
    </source>
</evidence>
<evidence type="ECO:0000256" key="12">
    <source>
        <dbReference type="ARBA" id="ARBA00022958"/>
    </source>
</evidence>
<protein>
    <recommendedName>
        <fullName evidence="15 16">Type III pantothenate kinase</fullName>
        <ecNumber evidence="6 16">2.7.1.33</ecNumber>
    </recommendedName>
    <alternativeName>
        <fullName evidence="16">PanK-III</fullName>
    </alternativeName>
    <alternativeName>
        <fullName evidence="16">Pantothenic acid kinase</fullName>
    </alternativeName>
</protein>
<feature type="binding site" evidence="16">
    <location>
        <begin position="6"/>
        <end position="13"/>
    </location>
    <ligand>
        <name>ATP</name>
        <dbReference type="ChEBI" id="CHEBI:30616"/>
    </ligand>
</feature>
<feature type="binding site" evidence="16">
    <location>
        <position position="180"/>
    </location>
    <ligand>
        <name>substrate</name>
    </ligand>
</feature>
<evidence type="ECO:0000256" key="15">
    <source>
        <dbReference type="ARBA" id="ARBA00040883"/>
    </source>
</evidence>
<evidence type="ECO:0000256" key="16">
    <source>
        <dbReference type="HAMAP-Rule" id="MF_01274"/>
    </source>
</evidence>
<evidence type="ECO:0000256" key="10">
    <source>
        <dbReference type="ARBA" id="ARBA00022777"/>
    </source>
</evidence>
<reference evidence="17" key="1">
    <citation type="submission" date="2020-10" db="EMBL/GenBank/DDBJ databases">
        <authorList>
            <person name="Gilroy R."/>
        </authorList>
    </citation>
    <scope>NUCLEOTIDE SEQUENCE</scope>
    <source>
        <strain evidence="17">ChiGjej2B2-12916</strain>
    </source>
</reference>
<keyword evidence="7 16" id="KW-0963">Cytoplasm</keyword>
<comment type="cofactor">
    <cofactor evidence="16">
        <name>NH4(+)</name>
        <dbReference type="ChEBI" id="CHEBI:28938"/>
    </cofactor>
    <cofactor evidence="16">
        <name>K(+)</name>
        <dbReference type="ChEBI" id="CHEBI:29103"/>
    </cofactor>
    <text evidence="16">A monovalent cation. Ammonium or potassium.</text>
</comment>
<dbReference type="EMBL" id="DVFO01000097">
    <property type="protein sequence ID" value="HIQ61717.1"/>
    <property type="molecule type" value="Genomic_DNA"/>
</dbReference>
<organism evidence="17 18">
    <name type="scientific">Candidatus Enterenecus faecium</name>
    <dbReference type="NCBI Taxonomy" id="2840780"/>
    <lineage>
        <taxon>Bacteria</taxon>
        <taxon>Bacillati</taxon>
        <taxon>Bacillota</taxon>
        <taxon>Clostridia</taxon>
        <taxon>Eubacteriales</taxon>
        <taxon>Candidatus Enterenecus</taxon>
    </lineage>
</organism>
<dbReference type="EC" id="2.7.1.33" evidence="6 16"/>
<dbReference type="GO" id="GO:0046872">
    <property type="term" value="F:metal ion binding"/>
    <property type="evidence" value="ECO:0007669"/>
    <property type="project" value="UniProtKB-KW"/>
</dbReference>
<evidence type="ECO:0000256" key="3">
    <source>
        <dbReference type="ARBA" id="ARBA00004496"/>
    </source>
</evidence>
<evidence type="ECO:0000256" key="6">
    <source>
        <dbReference type="ARBA" id="ARBA00012102"/>
    </source>
</evidence>
<evidence type="ECO:0000256" key="4">
    <source>
        <dbReference type="ARBA" id="ARBA00005225"/>
    </source>
</evidence>
<dbReference type="HAMAP" id="MF_01274">
    <property type="entry name" value="Pantothen_kinase_3"/>
    <property type="match status" value="1"/>
</dbReference>
<name>A0A9D1CHL5_9FIRM</name>
<dbReference type="GO" id="GO:0005737">
    <property type="term" value="C:cytoplasm"/>
    <property type="evidence" value="ECO:0007669"/>
    <property type="project" value="UniProtKB-SubCell"/>
</dbReference>
<evidence type="ECO:0000256" key="9">
    <source>
        <dbReference type="ARBA" id="ARBA00022741"/>
    </source>
</evidence>
<evidence type="ECO:0000256" key="1">
    <source>
        <dbReference type="ARBA" id="ARBA00001206"/>
    </source>
</evidence>
<comment type="similarity">
    <text evidence="14 16">Belongs to the type III pantothenate kinase family.</text>
</comment>
<dbReference type="GO" id="GO:0015937">
    <property type="term" value="P:coenzyme A biosynthetic process"/>
    <property type="evidence" value="ECO:0007669"/>
    <property type="project" value="UniProtKB-UniRule"/>
</dbReference>
<evidence type="ECO:0000256" key="8">
    <source>
        <dbReference type="ARBA" id="ARBA00022679"/>
    </source>
</evidence>
<evidence type="ECO:0000256" key="11">
    <source>
        <dbReference type="ARBA" id="ARBA00022840"/>
    </source>
</evidence>
<dbReference type="GO" id="GO:0005524">
    <property type="term" value="F:ATP binding"/>
    <property type="evidence" value="ECO:0007669"/>
    <property type="project" value="UniProtKB-UniRule"/>
</dbReference>
<comment type="subcellular location">
    <subcellularLocation>
        <location evidence="3 16">Cytoplasm</location>
    </subcellularLocation>
</comment>
<keyword evidence="13 16" id="KW-0173">Coenzyme A biosynthesis</keyword>
<dbReference type="AlphaFoldDB" id="A0A9D1CHL5"/>
<feature type="binding site" evidence="16">
    <location>
        <position position="125"/>
    </location>
    <ligand>
        <name>K(+)</name>
        <dbReference type="ChEBI" id="CHEBI:29103"/>
    </ligand>
</feature>
<keyword evidence="11 16" id="KW-0067">ATP-binding</keyword>
<comment type="cofactor">
    <cofactor evidence="2">
        <name>K(+)</name>
        <dbReference type="ChEBI" id="CHEBI:29103"/>
    </cofactor>
</comment>
<evidence type="ECO:0000256" key="5">
    <source>
        <dbReference type="ARBA" id="ARBA00011738"/>
    </source>
</evidence>
<dbReference type="PANTHER" id="PTHR34265:SF1">
    <property type="entry name" value="TYPE III PANTOTHENATE KINASE"/>
    <property type="match status" value="1"/>
</dbReference>
<keyword evidence="8 16" id="KW-0808">Transferase</keyword>
<comment type="caution">
    <text evidence="16">Lacks conserved residue(s) required for the propagation of feature annotation.</text>
</comment>
<comment type="subunit">
    <text evidence="5 16">Homodimer.</text>
</comment>
<dbReference type="SUPFAM" id="SSF53067">
    <property type="entry name" value="Actin-like ATPase domain"/>
    <property type="match status" value="2"/>
</dbReference>
<comment type="caution">
    <text evidence="17">The sequence shown here is derived from an EMBL/GenBank/DDBJ whole genome shotgun (WGS) entry which is preliminary data.</text>
</comment>
<evidence type="ECO:0000256" key="7">
    <source>
        <dbReference type="ARBA" id="ARBA00022490"/>
    </source>
</evidence>
<sequence length="253" mass="26627">MLLTVDIGNTTVALAGFVGQELTVLHRVPSDTTLEVSQWVEVLEGYLAQCPPIQGVALSSVVPALTPRVSQALSHLTGTQVLTVDASTPTGLSLEGYQGATLGTDRVVDCVAALGLCAPPLAVFDMGTATTLSVVGKDRTFLGGMILPGLSLSLEALSAKAAQLPPITLSPPEEVIGRDTERCMRYGALYGAAGAIEGIVARLEEELGPLTVVLTGGNSTHVRPLLRIPVLWEPHLTFRGLREVWLHQHPTAK</sequence>
<dbReference type="Pfam" id="PF03309">
    <property type="entry name" value="Pan_kinase"/>
    <property type="match status" value="1"/>
</dbReference>
<dbReference type="Gene3D" id="3.30.420.40">
    <property type="match status" value="2"/>
</dbReference>
<evidence type="ECO:0000256" key="14">
    <source>
        <dbReference type="ARBA" id="ARBA00038036"/>
    </source>
</evidence>
<comment type="catalytic activity">
    <reaction evidence="1 16">
        <text>(R)-pantothenate + ATP = (R)-4'-phosphopantothenate + ADP + H(+)</text>
        <dbReference type="Rhea" id="RHEA:16373"/>
        <dbReference type="ChEBI" id="CHEBI:10986"/>
        <dbReference type="ChEBI" id="CHEBI:15378"/>
        <dbReference type="ChEBI" id="CHEBI:29032"/>
        <dbReference type="ChEBI" id="CHEBI:30616"/>
        <dbReference type="ChEBI" id="CHEBI:456216"/>
        <dbReference type="EC" id="2.7.1.33"/>
    </reaction>
</comment>
<accession>A0A9D1CHL5</accession>
<feature type="binding site" evidence="16">
    <location>
        <begin position="103"/>
        <end position="106"/>
    </location>
    <ligand>
        <name>substrate</name>
    </ligand>
</feature>
<evidence type="ECO:0000256" key="13">
    <source>
        <dbReference type="ARBA" id="ARBA00022993"/>
    </source>
</evidence>
<gene>
    <name evidence="16" type="primary">coaX</name>
    <name evidence="17" type="ORF">IAD31_09025</name>
</gene>
<comment type="pathway">
    <text evidence="4 16">Cofactor biosynthesis; coenzyme A biosynthesis; CoA from (R)-pantothenate: step 1/5.</text>
</comment>
<proteinExistence type="inferred from homology"/>
<keyword evidence="12 16" id="KW-0630">Potassium</keyword>
<dbReference type="CDD" id="cd24015">
    <property type="entry name" value="ASKHA_NBD_PanK-III"/>
    <property type="match status" value="1"/>
</dbReference>
<dbReference type="Proteomes" id="UP000886879">
    <property type="component" value="Unassembled WGS sequence"/>
</dbReference>
<evidence type="ECO:0000313" key="17">
    <source>
        <dbReference type="EMBL" id="HIQ61717.1"/>
    </source>
</evidence>
<keyword evidence="9 16" id="KW-0547">Nucleotide-binding</keyword>
<dbReference type="GO" id="GO:0004594">
    <property type="term" value="F:pantothenate kinase activity"/>
    <property type="evidence" value="ECO:0007669"/>
    <property type="project" value="UniProtKB-UniRule"/>
</dbReference>
<reference evidence="17" key="2">
    <citation type="journal article" date="2021" name="PeerJ">
        <title>Extensive microbial diversity within the chicken gut microbiome revealed by metagenomics and culture.</title>
        <authorList>
            <person name="Gilroy R."/>
            <person name="Ravi A."/>
            <person name="Getino M."/>
            <person name="Pursley I."/>
            <person name="Horton D.L."/>
            <person name="Alikhan N.F."/>
            <person name="Baker D."/>
            <person name="Gharbi K."/>
            <person name="Hall N."/>
            <person name="Watson M."/>
            <person name="Adriaenssens E.M."/>
            <person name="Foster-Nyarko E."/>
            <person name="Jarju S."/>
            <person name="Secka A."/>
            <person name="Antonio M."/>
            <person name="Oren A."/>
            <person name="Chaudhuri R.R."/>
            <person name="La Ragione R."/>
            <person name="Hildebrand F."/>
            <person name="Pallen M.J."/>
        </authorList>
    </citation>
    <scope>NUCLEOTIDE SEQUENCE</scope>
    <source>
        <strain evidence="17">ChiGjej2B2-12916</strain>
    </source>
</reference>
<feature type="active site" description="Proton acceptor" evidence="16">
    <location>
        <position position="105"/>
    </location>
</feature>
<dbReference type="PANTHER" id="PTHR34265">
    <property type="entry name" value="TYPE III PANTOTHENATE KINASE"/>
    <property type="match status" value="1"/>
</dbReference>
<keyword evidence="10 16" id="KW-0418">Kinase</keyword>
<dbReference type="InterPro" id="IPR004619">
    <property type="entry name" value="Type_III_PanK"/>
</dbReference>
<evidence type="ECO:0000313" key="18">
    <source>
        <dbReference type="Proteomes" id="UP000886879"/>
    </source>
</evidence>
<dbReference type="InterPro" id="IPR043129">
    <property type="entry name" value="ATPase_NBD"/>
</dbReference>
<comment type="function">
    <text evidence="16">Catalyzes the phosphorylation of pantothenate (Pan), the first step in CoA biosynthesis.</text>
</comment>
<keyword evidence="16" id="KW-0479">Metal-binding</keyword>
<dbReference type="NCBIfam" id="TIGR00671">
    <property type="entry name" value="baf"/>
    <property type="match status" value="1"/>
</dbReference>
<feature type="binding site" evidence="16">
    <location>
        <position position="128"/>
    </location>
    <ligand>
        <name>ATP</name>
        <dbReference type="ChEBI" id="CHEBI:30616"/>
    </ligand>
</feature>